<evidence type="ECO:0000313" key="5">
    <source>
        <dbReference type="EMBL" id="ORA66819.1"/>
    </source>
</evidence>
<evidence type="ECO:0000256" key="2">
    <source>
        <dbReference type="ARBA" id="ARBA00022670"/>
    </source>
</evidence>
<comment type="similarity">
    <text evidence="1">Belongs to the peptidase C40 family.</text>
</comment>
<dbReference type="PANTHER" id="PTHR47359">
    <property type="entry name" value="PEPTIDOGLYCAN DL-ENDOPEPTIDASE CWLO"/>
    <property type="match status" value="1"/>
</dbReference>
<dbReference type="InterPro" id="IPR000064">
    <property type="entry name" value="NLP_P60_dom"/>
</dbReference>
<dbReference type="Gene3D" id="3.90.1720.10">
    <property type="entry name" value="endopeptidase domain like (from Nostoc punctiforme)"/>
    <property type="match status" value="1"/>
</dbReference>
<dbReference type="EMBL" id="MVHS01000048">
    <property type="protein sequence ID" value="ORA66819.1"/>
    <property type="molecule type" value="Genomic_DNA"/>
</dbReference>
<dbReference type="InterPro" id="IPR051794">
    <property type="entry name" value="PG_Endopeptidase_C40"/>
</dbReference>
<dbReference type="Pfam" id="PF00877">
    <property type="entry name" value="NLPC_P60"/>
    <property type="match status" value="1"/>
</dbReference>
<reference evidence="5 6" key="1">
    <citation type="submission" date="2016-12" db="EMBL/GenBank/DDBJ databases">
        <title>The new phylogeny of genus Mycobacterium.</title>
        <authorList>
            <person name="Tortoli E."/>
            <person name="Trovato A."/>
            <person name="Cirillo D.M."/>
        </authorList>
    </citation>
    <scope>NUCLEOTIDE SEQUENCE [LARGE SCALE GENOMIC DNA]</scope>
    <source>
        <strain evidence="5 6">DSM 45130</strain>
    </source>
</reference>
<evidence type="ECO:0000256" key="4">
    <source>
        <dbReference type="ARBA" id="ARBA00022807"/>
    </source>
</evidence>
<keyword evidence="2" id="KW-0645">Protease</keyword>
<dbReference type="GO" id="GO:0006508">
    <property type="term" value="P:proteolysis"/>
    <property type="evidence" value="ECO:0007669"/>
    <property type="project" value="UniProtKB-KW"/>
</dbReference>
<accession>A0A1X0D3L9</accession>
<dbReference type="STRING" id="444597.BST26_16670"/>
<dbReference type="InterPro" id="IPR038765">
    <property type="entry name" value="Papain-like_cys_pep_sf"/>
</dbReference>
<dbReference type="OrthoDB" id="3209655at2"/>
<comment type="caution">
    <text evidence="5">The sequence shown here is derived from an EMBL/GenBank/DDBJ whole genome shotgun (WGS) entry which is preliminary data.</text>
</comment>
<dbReference type="Proteomes" id="UP000192801">
    <property type="component" value="Unassembled WGS sequence"/>
</dbReference>
<dbReference type="RefSeq" id="WP_083032513.1">
    <property type="nucleotide sequence ID" value="NZ_AP022618.1"/>
</dbReference>
<keyword evidence="4" id="KW-0788">Thiol protease</keyword>
<sequence>MSELELLTRAHALFLGESAPMAVGAPDAEKAVAALGAGADRVAVTAGYRRTITDARTDFWRAGVTDGTAHTRLADAHAEHAEARTATGRILAEARADQVPTSNSPVAQREALRRRIRRLRAQHRHVLAARNNARRRAAALRALRYLAQRRGRTGLKLTLPQGARAAAVRSALSRLGRPYVWGATGPDTFDCSGLTQWSYRQAGISLPRTTYEQINIGIPVARSDVQPGDLVFPSTGHVQMAIGNGMVVEAPEPGRNVQISRLGSAIAIRRPG</sequence>
<proteinExistence type="inferred from homology"/>
<dbReference type="SUPFAM" id="SSF54001">
    <property type="entry name" value="Cysteine proteinases"/>
    <property type="match status" value="1"/>
</dbReference>
<dbReference type="PROSITE" id="PS51935">
    <property type="entry name" value="NLPC_P60"/>
    <property type="match status" value="1"/>
</dbReference>
<protein>
    <submittedName>
        <fullName evidence="5">Uncharacterized protein</fullName>
    </submittedName>
</protein>
<evidence type="ECO:0000313" key="6">
    <source>
        <dbReference type="Proteomes" id="UP000192801"/>
    </source>
</evidence>
<dbReference type="PANTHER" id="PTHR47359:SF3">
    <property type="entry name" value="NLP_P60 DOMAIN-CONTAINING PROTEIN-RELATED"/>
    <property type="match status" value="1"/>
</dbReference>
<keyword evidence="3" id="KW-0378">Hydrolase</keyword>
<keyword evidence="6" id="KW-1185">Reference proteome</keyword>
<organism evidence="5 6">
    <name type="scientific">Mycolicibacterium insubricum</name>
    <dbReference type="NCBI Taxonomy" id="444597"/>
    <lineage>
        <taxon>Bacteria</taxon>
        <taxon>Bacillati</taxon>
        <taxon>Actinomycetota</taxon>
        <taxon>Actinomycetes</taxon>
        <taxon>Mycobacteriales</taxon>
        <taxon>Mycobacteriaceae</taxon>
        <taxon>Mycolicibacterium</taxon>
    </lineage>
</organism>
<gene>
    <name evidence="5" type="ORF">BST26_16670</name>
</gene>
<name>A0A1X0D3L9_9MYCO</name>
<evidence type="ECO:0000256" key="3">
    <source>
        <dbReference type="ARBA" id="ARBA00022801"/>
    </source>
</evidence>
<dbReference type="AlphaFoldDB" id="A0A1X0D3L9"/>
<evidence type="ECO:0000256" key="1">
    <source>
        <dbReference type="ARBA" id="ARBA00007074"/>
    </source>
</evidence>
<dbReference type="GO" id="GO:0008234">
    <property type="term" value="F:cysteine-type peptidase activity"/>
    <property type="evidence" value="ECO:0007669"/>
    <property type="project" value="UniProtKB-KW"/>
</dbReference>